<comment type="caution">
    <text evidence="2">The sequence shown here is derived from an EMBL/GenBank/DDBJ whole genome shotgun (WGS) entry which is preliminary data.</text>
</comment>
<feature type="chain" id="PRO_5046418626" description="Secreted protein" evidence="1">
    <location>
        <begin position="25"/>
        <end position="64"/>
    </location>
</feature>
<organism evidence="2 3">
    <name type="scientific">Dunaliella salina</name>
    <name type="common">Green alga</name>
    <name type="synonym">Protococcus salinus</name>
    <dbReference type="NCBI Taxonomy" id="3046"/>
    <lineage>
        <taxon>Eukaryota</taxon>
        <taxon>Viridiplantae</taxon>
        <taxon>Chlorophyta</taxon>
        <taxon>core chlorophytes</taxon>
        <taxon>Chlorophyceae</taxon>
        <taxon>CS clade</taxon>
        <taxon>Chlamydomonadales</taxon>
        <taxon>Dunaliellaceae</taxon>
        <taxon>Dunaliella</taxon>
    </lineage>
</organism>
<accession>A0ABQ7G3V9</accession>
<dbReference type="PROSITE" id="PS51257">
    <property type="entry name" value="PROKAR_LIPOPROTEIN"/>
    <property type="match status" value="1"/>
</dbReference>
<evidence type="ECO:0000256" key="1">
    <source>
        <dbReference type="SAM" id="SignalP"/>
    </source>
</evidence>
<evidence type="ECO:0008006" key="4">
    <source>
        <dbReference type="Google" id="ProtNLM"/>
    </source>
</evidence>
<dbReference type="EMBL" id="MU070180">
    <property type="protein sequence ID" value="KAF5829281.1"/>
    <property type="molecule type" value="Genomic_DNA"/>
</dbReference>
<reference evidence="2" key="1">
    <citation type="submission" date="2017-08" db="EMBL/GenBank/DDBJ databases">
        <authorList>
            <person name="Polle J.E."/>
            <person name="Barry K."/>
            <person name="Cushman J."/>
            <person name="Schmutz J."/>
            <person name="Tran D."/>
            <person name="Hathwaick L.T."/>
            <person name="Yim W.C."/>
            <person name="Jenkins J."/>
            <person name="Mckie-Krisberg Z.M."/>
            <person name="Prochnik S."/>
            <person name="Lindquist E."/>
            <person name="Dockter R.B."/>
            <person name="Adam C."/>
            <person name="Molina H."/>
            <person name="Bunkerborg J."/>
            <person name="Jin E."/>
            <person name="Buchheim M."/>
            <person name="Magnuson J."/>
        </authorList>
    </citation>
    <scope>NUCLEOTIDE SEQUENCE</scope>
    <source>
        <strain evidence="2">CCAP 19/18</strain>
    </source>
</reference>
<evidence type="ECO:0000313" key="3">
    <source>
        <dbReference type="Proteomes" id="UP000815325"/>
    </source>
</evidence>
<gene>
    <name evidence="2" type="ORF">DUNSADRAFT_16301</name>
</gene>
<protein>
    <recommendedName>
        <fullName evidence="4">Secreted protein</fullName>
    </recommendedName>
</protein>
<keyword evidence="3" id="KW-1185">Reference proteome</keyword>
<keyword evidence="1" id="KW-0732">Signal</keyword>
<sequence length="64" mass="7264">MTTRNLQLPACWVLMSCRAWCTLAVLTHQISRPSGTPQPSATNKVWKQQSPTFCICNLRLQAFK</sequence>
<proteinExistence type="predicted"/>
<feature type="signal peptide" evidence="1">
    <location>
        <begin position="1"/>
        <end position="24"/>
    </location>
</feature>
<dbReference type="Proteomes" id="UP000815325">
    <property type="component" value="Unassembled WGS sequence"/>
</dbReference>
<evidence type="ECO:0000313" key="2">
    <source>
        <dbReference type="EMBL" id="KAF5829281.1"/>
    </source>
</evidence>
<name>A0ABQ7G3V9_DUNSA</name>